<sequence>MSAEDRRIRKLTPKGLVMFNEQCEKLKSKTDETWAEVEDALVTSGTCAKDFQKIREVERLISVKFKDFCISSEDYKKYLLSQNTEEAVNLLNELEVSMNKCFSIVKRTSDELKETKFELLETLSHVSSNVSSFQRAKAQAERAKLELIKREGELLKQKTDIEAKISIVRQEKEIISAEADFTEEEKIDFPIYSREQMTSAFIRKHDHNPSNTEDGHIQQNQPYFEQNPPISVQHPEADDRHPGYLNAVNQGCVPSIPIHQMHQLCAPSNSVNPVCSTSISVPQVCASQNSVSQVNVLLNSVSQVSVPSNSVPQMRVPNSVDQRSAPLDAASQVFVPSNSMRQVCVTTNLLPHVITAPNLVPPRTDNTSTMADFSKFLLRKDFLLTRFANFDDRPENFNSWSSSFRSVTLELGVTEFEEMDLLVKWLGPESSKFARTLRSANTHNPSLGVKRIWDRLNDKYGRPEMVEHALKQKLHSFPTLTNKDHAKLYDLVDILTEIESAMTNPKYEICLSYFNSSTGVLPIVAKLPISLQDKWTSQAAGYKKRCEH</sequence>
<organism evidence="1">
    <name type="scientific">Magallana gigas</name>
    <name type="common">Pacific oyster</name>
    <name type="synonym">Crassostrea gigas</name>
    <dbReference type="NCBI Taxonomy" id="29159"/>
    <lineage>
        <taxon>Eukaryota</taxon>
        <taxon>Metazoa</taxon>
        <taxon>Spiralia</taxon>
        <taxon>Lophotrochozoa</taxon>
        <taxon>Mollusca</taxon>
        <taxon>Bivalvia</taxon>
        <taxon>Autobranchia</taxon>
        <taxon>Pteriomorphia</taxon>
        <taxon>Ostreida</taxon>
        <taxon>Ostreoidea</taxon>
        <taxon>Ostreidae</taxon>
        <taxon>Magallana</taxon>
    </lineage>
</organism>
<reference evidence="1" key="1">
    <citation type="journal article" date="2012" name="Nature">
        <title>The oyster genome reveals stress adaptation and complexity of shell formation.</title>
        <authorList>
            <person name="Zhang G."/>
            <person name="Fang X."/>
            <person name="Guo X."/>
            <person name="Li L."/>
            <person name="Luo R."/>
            <person name="Xu F."/>
            <person name="Yang P."/>
            <person name="Zhang L."/>
            <person name="Wang X."/>
            <person name="Qi H."/>
            <person name="Xiong Z."/>
            <person name="Que H."/>
            <person name="Xie Y."/>
            <person name="Holland P.W."/>
            <person name="Paps J."/>
            <person name="Zhu Y."/>
            <person name="Wu F."/>
            <person name="Chen Y."/>
            <person name="Wang J."/>
            <person name="Peng C."/>
            <person name="Meng J."/>
            <person name="Yang L."/>
            <person name="Liu J."/>
            <person name="Wen B."/>
            <person name="Zhang N."/>
            <person name="Huang Z."/>
            <person name="Zhu Q."/>
            <person name="Feng Y."/>
            <person name="Mount A."/>
            <person name="Hedgecock D."/>
            <person name="Xu Z."/>
            <person name="Liu Y."/>
            <person name="Domazet-Loso T."/>
            <person name="Du Y."/>
            <person name="Sun X."/>
            <person name="Zhang S."/>
            <person name="Liu B."/>
            <person name="Cheng P."/>
            <person name="Jiang X."/>
            <person name="Li J."/>
            <person name="Fan D."/>
            <person name="Wang W."/>
            <person name="Fu W."/>
            <person name="Wang T."/>
            <person name="Wang B."/>
            <person name="Zhang J."/>
            <person name="Peng Z."/>
            <person name="Li Y."/>
            <person name="Li N."/>
            <person name="Wang J."/>
            <person name="Chen M."/>
            <person name="He Y."/>
            <person name="Tan F."/>
            <person name="Song X."/>
            <person name="Zheng Q."/>
            <person name="Huang R."/>
            <person name="Yang H."/>
            <person name="Du X."/>
            <person name="Chen L."/>
            <person name="Yang M."/>
            <person name="Gaffney P.M."/>
            <person name="Wang S."/>
            <person name="Luo L."/>
            <person name="She Z."/>
            <person name="Ming Y."/>
            <person name="Huang W."/>
            <person name="Zhang S."/>
            <person name="Huang B."/>
            <person name="Zhang Y."/>
            <person name="Qu T."/>
            <person name="Ni P."/>
            <person name="Miao G."/>
            <person name="Wang J."/>
            <person name="Wang Q."/>
            <person name="Steinberg C.E."/>
            <person name="Wang H."/>
            <person name="Li N."/>
            <person name="Qian L."/>
            <person name="Zhang G."/>
            <person name="Li Y."/>
            <person name="Yang H."/>
            <person name="Liu X."/>
            <person name="Wang J."/>
            <person name="Yin Y."/>
            <person name="Wang J."/>
        </authorList>
    </citation>
    <scope>NUCLEOTIDE SEQUENCE [LARGE SCALE GENOMIC DNA]</scope>
    <source>
        <strain evidence="1">05x7-T-G4-1.051#20</strain>
    </source>
</reference>
<dbReference type="EMBL" id="JH816363">
    <property type="protein sequence ID" value="EKC40893.1"/>
    <property type="molecule type" value="Genomic_DNA"/>
</dbReference>
<accession>K1R569</accession>
<dbReference type="InParanoid" id="K1R569"/>
<evidence type="ECO:0000313" key="1">
    <source>
        <dbReference type="EMBL" id="EKC40893.1"/>
    </source>
</evidence>
<gene>
    <name evidence="1" type="ORF">CGI_10028609</name>
</gene>
<protein>
    <submittedName>
        <fullName evidence="1">Uncharacterized protein</fullName>
    </submittedName>
</protein>
<proteinExistence type="predicted"/>
<dbReference type="AlphaFoldDB" id="K1R569"/>
<name>K1R569_MAGGI</name>
<dbReference type="PANTHER" id="PTHR47331">
    <property type="entry name" value="PHD-TYPE DOMAIN-CONTAINING PROTEIN"/>
    <property type="match status" value="1"/>
</dbReference>
<dbReference type="PANTHER" id="PTHR47331:SF6">
    <property type="entry name" value="DOUBLECORTIN DOMAIN-CONTAINING PROTEIN"/>
    <property type="match status" value="1"/>
</dbReference>
<dbReference type="HOGENOM" id="CLU_497190_0_0_1"/>